<keyword evidence="8" id="KW-0010">Activator</keyword>
<evidence type="ECO:0000256" key="8">
    <source>
        <dbReference type="ARBA" id="ARBA00023159"/>
    </source>
</evidence>
<dbReference type="GO" id="GO:0003700">
    <property type="term" value="F:DNA-binding transcription factor activity"/>
    <property type="evidence" value="ECO:0007669"/>
    <property type="project" value="InterPro"/>
</dbReference>
<dbReference type="GO" id="GO:0009736">
    <property type="term" value="P:cytokinin-activated signaling pathway"/>
    <property type="evidence" value="ECO:0007669"/>
    <property type="project" value="UniProtKB-KW"/>
</dbReference>
<dbReference type="Gene3D" id="1.10.10.60">
    <property type="entry name" value="Homeodomain-like"/>
    <property type="match status" value="1"/>
</dbReference>
<dbReference type="InterPro" id="IPR045279">
    <property type="entry name" value="ARR-like"/>
</dbReference>
<dbReference type="InterPro" id="IPR011006">
    <property type="entry name" value="CheY-like_superfamily"/>
</dbReference>
<evidence type="ECO:0000256" key="9">
    <source>
        <dbReference type="ARBA" id="ARBA00023163"/>
    </source>
</evidence>
<keyword evidence="6" id="KW-0805">Transcription regulation</keyword>
<evidence type="ECO:0000256" key="6">
    <source>
        <dbReference type="ARBA" id="ARBA00023015"/>
    </source>
</evidence>
<protein>
    <recommendedName>
        <fullName evidence="17">Two-component response regulator</fullName>
    </recommendedName>
</protein>
<evidence type="ECO:0000256" key="12">
    <source>
        <dbReference type="SAM" id="MobiDB-lite"/>
    </source>
</evidence>
<dbReference type="EMBL" id="JAINDJ010000002">
    <property type="protein sequence ID" value="KAG9456270.1"/>
    <property type="molecule type" value="Genomic_DNA"/>
</dbReference>
<keyword evidence="3 11" id="KW-0597">Phosphoprotein</keyword>
<proteinExistence type="inferred from homology"/>
<evidence type="ECO:0000256" key="1">
    <source>
        <dbReference type="ARBA" id="ARBA00004123"/>
    </source>
</evidence>
<evidence type="ECO:0000313" key="16">
    <source>
        <dbReference type="Proteomes" id="UP000825729"/>
    </source>
</evidence>
<evidence type="ECO:0000259" key="13">
    <source>
        <dbReference type="PROSITE" id="PS50110"/>
    </source>
</evidence>
<dbReference type="GO" id="GO:0003677">
    <property type="term" value="F:DNA binding"/>
    <property type="evidence" value="ECO:0007669"/>
    <property type="project" value="UniProtKB-KW"/>
</dbReference>
<dbReference type="Pfam" id="PF00072">
    <property type="entry name" value="Response_reg"/>
    <property type="match status" value="1"/>
</dbReference>
<dbReference type="Pfam" id="PF00249">
    <property type="entry name" value="Myb_DNA-binding"/>
    <property type="match status" value="1"/>
</dbReference>
<keyword evidence="5" id="KW-0902">Two-component regulatory system</keyword>
<accession>A0AAV7F521</accession>
<dbReference type="InterPro" id="IPR009057">
    <property type="entry name" value="Homeodomain-like_sf"/>
</dbReference>
<gene>
    <name evidence="15" type="ORF">H6P81_000778</name>
</gene>
<feature type="region of interest" description="Disordered" evidence="12">
    <location>
        <begin position="132"/>
        <end position="206"/>
    </location>
</feature>
<dbReference type="InterPro" id="IPR017053">
    <property type="entry name" value="Response_reg_B-typ_pln"/>
</dbReference>
<evidence type="ECO:0000256" key="5">
    <source>
        <dbReference type="ARBA" id="ARBA00023012"/>
    </source>
</evidence>
<evidence type="ECO:0000259" key="14">
    <source>
        <dbReference type="PROSITE" id="PS51294"/>
    </source>
</evidence>
<dbReference type="FunFam" id="1.10.10.60:FF:000007">
    <property type="entry name" value="Two-component response regulator"/>
    <property type="match status" value="1"/>
</dbReference>
<dbReference type="SMART" id="SM00448">
    <property type="entry name" value="REC"/>
    <property type="match status" value="1"/>
</dbReference>
<feature type="region of interest" description="Disordered" evidence="12">
    <location>
        <begin position="533"/>
        <end position="555"/>
    </location>
</feature>
<keyword evidence="10" id="KW-0539">Nucleus</keyword>
<dbReference type="Proteomes" id="UP000825729">
    <property type="component" value="Unassembled WGS sequence"/>
</dbReference>
<dbReference type="PROSITE" id="PS50110">
    <property type="entry name" value="RESPONSE_REGULATORY"/>
    <property type="match status" value="1"/>
</dbReference>
<dbReference type="InterPro" id="IPR001005">
    <property type="entry name" value="SANT/Myb"/>
</dbReference>
<dbReference type="PIRSF" id="PIRSF036392">
    <property type="entry name" value="RR_ARR_type-B"/>
    <property type="match status" value="1"/>
</dbReference>
<sequence length="699" mass="75996">MTVEDGSRDNFPVGMRVLAVDDDPTCLKLLESLLRRCDYHVTTTNQAVIALKMLRENKDKFDLVISDVHMPDMDGFKLLELVGLEMDLPVIMLSANSDPKAVMKGITHGACDYLLKPVRIEELKNIWQHVVRRRKSDSKDQNNTGHGDDGEKCQQGVGEAGRAISTTGATDPNGKLSRKRKDQNEEEDDDCEENGHANEDPAAQKKPRVVWSVELHRKFVAAVNQLGIDKAVPKRILDLMNVERLTRENVASHLQKYRLYLKRISSVASQQANMAAALGGKDLYLPMGSFEGLGDFHTLTGSSSLPKPTLASFQAGGVAGRLNTPANLGLRGLSSPGMIQLGRPQNTVNSMNDIGKLQRISHPGNQQGSLLQGMPHSLDLDQLQQNKLSSSIDDSTLFPIGQQQIMGIGGFSETGMTTGGFGNSVLSMSNNSLMVQGPQQSTFNGGLSNQSSVRVSQLNPEPFDIGGVSHLPDHGRLDDTWQNAASLSGFSPNALPMGSSPFSNDNFCSGNISDNVSSLSSHMEMSPLDAPTRNAGATLHDSSSTRDTTKISNFGSMSNSIGNNISYAPKQKLDDHILFHPPSIPLMPHHSVMGTSAQGMVQNSAVPNRKVDMSLIGQSIGAGSFQMQHFEMGKSTHERQVKLKEEYLSEQGKLHGNFNPNSNFATYDDLMSALIKREREEAILDGDLGCDMYPLGTCI</sequence>
<evidence type="ECO:0000256" key="3">
    <source>
        <dbReference type="ARBA" id="ARBA00022553"/>
    </source>
</evidence>
<dbReference type="Gene3D" id="3.40.50.2300">
    <property type="match status" value="1"/>
</dbReference>
<keyword evidence="9" id="KW-0804">Transcription</keyword>
<evidence type="ECO:0000256" key="11">
    <source>
        <dbReference type="PROSITE-ProRule" id="PRU00169"/>
    </source>
</evidence>
<dbReference type="NCBIfam" id="TIGR01557">
    <property type="entry name" value="myb_SHAQKYF"/>
    <property type="match status" value="1"/>
</dbReference>
<reference evidence="15 16" key="1">
    <citation type="submission" date="2021-07" db="EMBL/GenBank/DDBJ databases">
        <title>The Aristolochia fimbriata genome: insights into angiosperm evolution, floral development and chemical biosynthesis.</title>
        <authorList>
            <person name="Jiao Y."/>
        </authorList>
    </citation>
    <scope>NUCLEOTIDE SEQUENCE [LARGE SCALE GENOMIC DNA]</scope>
    <source>
        <strain evidence="15">IBCAS-2021</strain>
        <tissue evidence="15">Leaf</tissue>
    </source>
</reference>
<dbReference type="SUPFAM" id="SSF52172">
    <property type="entry name" value="CheY-like"/>
    <property type="match status" value="1"/>
</dbReference>
<dbReference type="SUPFAM" id="SSF46689">
    <property type="entry name" value="Homeodomain-like"/>
    <property type="match status" value="1"/>
</dbReference>
<keyword evidence="7" id="KW-0238">DNA-binding</keyword>
<dbReference type="AlphaFoldDB" id="A0AAV7F521"/>
<dbReference type="FunFam" id="3.40.50.2300:FF:000132">
    <property type="entry name" value="Two-component response regulator"/>
    <property type="match status" value="1"/>
</dbReference>
<organism evidence="15 16">
    <name type="scientific">Aristolochia fimbriata</name>
    <name type="common">White veined hardy Dutchman's pipe vine</name>
    <dbReference type="NCBI Taxonomy" id="158543"/>
    <lineage>
        <taxon>Eukaryota</taxon>
        <taxon>Viridiplantae</taxon>
        <taxon>Streptophyta</taxon>
        <taxon>Embryophyta</taxon>
        <taxon>Tracheophyta</taxon>
        <taxon>Spermatophyta</taxon>
        <taxon>Magnoliopsida</taxon>
        <taxon>Magnoliidae</taxon>
        <taxon>Piperales</taxon>
        <taxon>Aristolochiaceae</taxon>
        <taxon>Aristolochia</taxon>
    </lineage>
</organism>
<evidence type="ECO:0000313" key="15">
    <source>
        <dbReference type="EMBL" id="KAG9456270.1"/>
    </source>
</evidence>
<comment type="caution">
    <text evidence="15">The sequence shown here is derived from an EMBL/GenBank/DDBJ whole genome shotgun (WGS) entry which is preliminary data.</text>
</comment>
<dbReference type="PANTHER" id="PTHR43874">
    <property type="entry name" value="TWO-COMPONENT RESPONSE REGULATOR"/>
    <property type="match status" value="1"/>
</dbReference>
<evidence type="ECO:0000256" key="10">
    <source>
        <dbReference type="ARBA" id="ARBA00023242"/>
    </source>
</evidence>
<dbReference type="PROSITE" id="PS51294">
    <property type="entry name" value="HTH_MYB"/>
    <property type="match status" value="1"/>
</dbReference>
<feature type="compositionally biased region" description="Basic and acidic residues" evidence="12">
    <location>
        <begin position="193"/>
        <end position="203"/>
    </location>
</feature>
<evidence type="ECO:0008006" key="17">
    <source>
        <dbReference type="Google" id="ProtNLM"/>
    </source>
</evidence>
<evidence type="ECO:0000256" key="2">
    <source>
        <dbReference type="ARBA" id="ARBA00006015"/>
    </source>
</evidence>
<comment type="subcellular location">
    <subcellularLocation>
        <location evidence="1">Nucleus</location>
    </subcellularLocation>
</comment>
<feature type="domain" description="Response regulatory" evidence="13">
    <location>
        <begin position="16"/>
        <end position="131"/>
    </location>
</feature>
<evidence type="ECO:0000256" key="4">
    <source>
        <dbReference type="ARBA" id="ARBA00022864"/>
    </source>
</evidence>
<dbReference type="InterPro" id="IPR006447">
    <property type="entry name" value="Myb_dom_plants"/>
</dbReference>
<evidence type="ECO:0000256" key="7">
    <source>
        <dbReference type="ARBA" id="ARBA00023125"/>
    </source>
</evidence>
<keyword evidence="16" id="KW-1185">Reference proteome</keyword>
<dbReference type="PANTHER" id="PTHR43874:SF7">
    <property type="entry name" value="TWO-COMPONENT RESPONSE REGULATOR ARR10"/>
    <property type="match status" value="1"/>
</dbReference>
<dbReference type="InterPro" id="IPR017930">
    <property type="entry name" value="Myb_dom"/>
</dbReference>
<dbReference type="InterPro" id="IPR001789">
    <property type="entry name" value="Sig_transdc_resp-reg_receiver"/>
</dbReference>
<dbReference type="GO" id="GO:0005634">
    <property type="term" value="C:nucleus"/>
    <property type="evidence" value="ECO:0007669"/>
    <property type="project" value="UniProtKB-SubCell"/>
</dbReference>
<comment type="similarity">
    <text evidence="2">Belongs to the ARR family. Type-B subfamily.</text>
</comment>
<name>A0AAV7F521_ARIFI</name>
<dbReference type="CDD" id="cd17584">
    <property type="entry name" value="REC_typeB_ARR-like"/>
    <property type="match status" value="1"/>
</dbReference>
<feature type="domain" description="HTH myb-type" evidence="14">
    <location>
        <begin position="203"/>
        <end position="262"/>
    </location>
</feature>
<keyword evidence="4" id="KW-0932">Cytokinin signaling pathway</keyword>
<dbReference type="GO" id="GO:0000160">
    <property type="term" value="P:phosphorelay signal transduction system"/>
    <property type="evidence" value="ECO:0007669"/>
    <property type="project" value="UniProtKB-KW"/>
</dbReference>
<feature type="modified residue" description="4-aspartylphosphate" evidence="11">
    <location>
        <position position="67"/>
    </location>
</feature>